<dbReference type="Proteomes" id="UP000472260">
    <property type="component" value="Unassembled WGS sequence"/>
</dbReference>
<dbReference type="InterPro" id="IPR016186">
    <property type="entry name" value="C-type_lectin-like/link_sf"/>
</dbReference>
<dbReference type="Pfam" id="PF00059">
    <property type="entry name" value="Lectin_C"/>
    <property type="match status" value="1"/>
</dbReference>
<dbReference type="InterPro" id="IPR016187">
    <property type="entry name" value="CTDL_fold"/>
</dbReference>
<sequence>PRNTSMWIKFHSIACSWPIPFFCMEVFELILVQQESTWEEALQYCRRHYTDLAVLSSDVIMAETMKKSTAAQTEDVWIGLRFIAGHWFWVNGADLQYKVWSSGGELQCPALNQCCGVYNVKQRAWKPAACERRLNFLCHTLNTSMAHLS</sequence>
<dbReference type="InterPro" id="IPR001304">
    <property type="entry name" value="C-type_lectin-like"/>
</dbReference>
<dbReference type="PANTHER" id="PTHR45784">
    <property type="entry name" value="C-TYPE LECTIN DOMAIN FAMILY 20 MEMBER A-RELATED"/>
    <property type="match status" value="1"/>
</dbReference>
<feature type="domain" description="C-type lectin" evidence="1">
    <location>
        <begin position="19"/>
        <end position="139"/>
    </location>
</feature>
<dbReference type="PROSITE" id="PS50041">
    <property type="entry name" value="C_TYPE_LECTIN_2"/>
    <property type="match status" value="1"/>
</dbReference>
<evidence type="ECO:0000313" key="2">
    <source>
        <dbReference type="Ensembl" id="ENSSANP00000042591.1"/>
    </source>
</evidence>
<proteinExistence type="predicted"/>
<organism evidence="2 3">
    <name type="scientific">Sinocyclocheilus anshuiensis</name>
    <dbReference type="NCBI Taxonomy" id="1608454"/>
    <lineage>
        <taxon>Eukaryota</taxon>
        <taxon>Metazoa</taxon>
        <taxon>Chordata</taxon>
        <taxon>Craniata</taxon>
        <taxon>Vertebrata</taxon>
        <taxon>Euteleostomi</taxon>
        <taxon>Actinopterygii</taxon>
        <taxon>Neopterygii</taxon>
        <taxon>Teleostei</taxon>
        <taxon>Ostariophysi</taxon>
        <taxon>Cypriniformes</taxon>
        <taxon>Cyprinidae</taxon>
        <taxon>Cyprininae</taxon>
        <taxon>Sinocyclocheilus</taxon>
    </lineage>
</organism>
<keyword evidence="3" id="KW-1185">Reference proteome</keyword>
<accession>A0A671NH72</accession>
<evidence type="ECO:0000313" key="3">
    <source>
        <dbReference type="Proteomes" id="UP000472260"/>
    </source>
</evidence>
<evidence type="ECO:0000259" key="1">
    <source>
        <dbReference type="PROSITE" id="PS50041"/>
    </source>
</evidence>
<dbReference type="SUPFAM" id="SSF56436">
    <property type="entry name" value="C-type lectin-like"/>
    <property type="match status" value="1"/>
</dbReference>
<name>A0A671NH72_9TELE</name>
<dbReference type="Gene3D" id="3.10.100.10">
    <property type="entry name" value="Mannose-Binding Protein A, subunit A"/>
    <property type="match status" value="1"/>
</dbReference>
<dbReference type="SMART" id="SM00034">
    <property type="entry name" value="CLECT"/>
    <property type="match status" value="1"/>
</dbReference>
<protein>
    <recommendedName>
        <fullName evidence="1">C-type lectin domain-containing protein</fullName>
    </recommendedName>
</protein>
<reference evidence="2" key="1">
    <citation type="submission" date="2025-08" db="UniProtKB">
        <authorList>
            <consortium name="Ensembl"/>
        </authorList>
    </citation>
    <scope>IDENTIFICATION</scope>
</reference>
<dbReference type="AlphaFoldDB" id="A0A671NH72"/>
<dbReference type="Ensembl" id="ENSSANT00000045324.1">
    <property type="protein sequence ID" value="ENSSANP00000042591.1"/>
    <property type="gene ID" value="ENSSANG00000021582.1"/>
</dbReference>
<dbReference type="PANTHER" id="PTHR45784:SF8">
    <property type="entry name" value="C-TYPE MANNOSE RECEPTOR 2-RELATED"/>
    <property type="match status" value="1"/>
</dbReference>
<reference evidence="2" key="2">
    <citation type="submission" date="2025-09" db="UniProtKB">
        <authorList>
            <consortium name="Ensembl"/>
        </authorList>
    </citation>
    <scope>IDENTIFICATION</scope>
</reference>